<organism evidence="1 2">
    <name type="scientific">Pseudomonas phage vB_PaeM_PA5oct</name>
    <dbReference type="NCBI Taxonomy" id="2163605"/>
    <lineage>
        <taxon>Viruses</taxon>
        <taxon>Duplodnaviria</taxon>
        <taxon>Heunggongvirae</taxon>
        <taxon>Uroviricota</taxon>
        <taxon>Caudoviricetes</taxon>
        <taxon>Arenbergviridae</taxon>
        <taxon>Wroclawvirus</taxon>
        <taxon>Wroclawvirus PA5oct</taxon>
    </lineage>
</organism>
<name>A0A4Y5JUY7_9CAUD</name>
<dbReference type="EMBL" id="MK797984">
    <property type="protein sequence ID" value="QCG76199.1"/>
    <property type="molecule type" value="Genomic_DNA"/>
</dbReference>
<sequence length="125" mass="14933">MGIKRWIEVPFQKEGIHMYPGADNNPALATNDWKDVSFLGYPHFHYFYFTVKIEVFHNERDIEFIQFRRFLERLYSESLLKLDGKSCETMAEELYEQINIVYPNRDVVITVAEDNINKAVLEFFK</sequence>
<reference evidence="2" key="1">
    <citation type="journal article" date="2020" name="bioRxiv">
        <title>Integrative omics analysis of Pseudomonas aeruginosa virus PA5oct highlights the molecular complexity of jumbo phages.</title>
        <authorList>
            <person name="Lood C."/>
            <person name="Danis-Wlodarczyk K."/>
            <person name="Blasdel B.G."/>
            <person name="Jang H.B."/>
            <person name="Vandenheuvel D."/>
            <person name="Briers Y."/>
            <person name="Noben J.-P."/>
            <person name="van Noort V."/>
            <person name="Drulis-Kawa Z."/>
            <person name="Lavigne R."/>
        </authorList>
    </citation>
    <scope>NUCLEOTIDE SEQUENCE [LARGE SCALE GENOMIC DNA]</scope>
</reference>
<proteinExistence type="predicted"/>
<protein>
    <submittedName>
        <fullName evidence="1">Uncharacterized protein</fullName>
    </submittedName>
</protein>
<accession>A0A4Y5JUY7</accession>
<dbReference type="Proteomes" id="UP000316733">
    <property type="component" value="Segment"/>
</dbReference>
<keyword evidence="2" id="KW-1185">Reference proteome</keyword>
<evidence type="ECO:0000313" key="1">
    <source>
        <dbReference type="EMBL" id="QCG76199.1"/>
    </source>
</evidence>
<evidence type="ECO:0000313" key="2">
    <source>
        <dbReference type="Proteomes" id="UP000316733"/>
    </source>
</evidence>
<gene>
    <name evidence="1" type="ORF">EST35_0318</name>
</gene>